<accession>A0A3N0V7B1</accession>
<evidence type="ECO:0000313" key="3">
    <source>
        <dbReference type="Proteomes" id="UP000275137"/>
    </source>
</evidence>
<dbReference type="InterPro" id="IPR026268">
    <property type="entry name" value="RseC"/>
</dbReference>
<feature type="transmembrane region" description="Helical" evidence="1">
    <location>
        <begin position="105"/>
        <end position="122"/>
    </location>
</feature>
<dbReference type="PANTHER" id="PTHR35867">
    <property type="entry name" value="PROTEIN RSEC"/>
    <property type="match status" value="1"/>
</dbReference>
<evidence type="ECO:0000256" key="1">
    <source>
        <dbReference type="SAM" id="Phobius"/>
    </source>
</evidence>
<organism evidence="2 3">
    <name type="scientific">Pseudomethylobacillus aquaticus</name>
    <dbReference type="NCBI Taxonomy" id="2676064"/>
    <lineage>
        <taxon>Bacteria</taxon>
        <taxon>Pseudomonadati</taxon>
        <taxon>Pseudomonadota</taxon>
        <taxon>Betaproteobacteria</taxon>
        <taxon>Nitrosomonadales</taxon>
        <taxon>Methylophilaceae</taxon>
        <taxon>Pseudomethylobacillus</taxon>
    </lineage>
</organism>
<sequence>MIEEQAVVLTVYDDAAELEVVRSKACSLCGQSRGCGVALFGRLFRHHRRVFSASNTIGAQPGDHVMVAVAPQALLVGALKVYAVPLLSLLLGSAVGSVLGAGADLHAVLGTVAGLALGMLWVRLHSMGASVQFAARPQIVRLLPAEAVHAIHFK</sequence>
<dbReference type="EMBL" id="RJVP01000001">
    <property type="protein sequence ID" value="ROH88511.1"/>
    <property type="molecule type" value="Genomic_DNA"/>
</dbReference>
<dbReference type="Proteomes" id="UP000275137">
    <property type="component" value="Unassembled WGS sequence"/>
</dbReference>
<comment type="caution">
    <text evidence="2">The sequence shown here is derived from an EMBL/GenBank/DDBJ whole genome shotgun (WGS) entry which is preliminary data.</text>
</comment>
<keyword evidence="1" id="KW-1133">Transmembrane helix</keyword>
<keyword evidence="1" id="KW-0472">Membrane</keyword>
<dbReference type="PIRSF" id="PIRSF004923">
    <property type="entry name" value="RseC"/>
    <property type="match status" value="1"/>
</dbReference>
<keyword evidence="3" id="KW-1185">Reference proteome</keyword>
<dbReference type="AlphaFoldDB" id="A0A3N0V7B1"/>
<evidence type="ECO:0000313" key="2">
    <source>
        <dbReference type="EMBL" id="ROH88511.1"/>
    </source>
</evidence>
<name>A0A3N0V7B1_9PROT</name>
<proteinExistence type="predicted"/>
<protein>
    <submittedName>
        <fullName evidence="2">Fis family transcriptional regulator</fullName>
    </submittedName>
</protein>
<dbReference type="PANTHER" id="PTHR35867:SF1">
    <property type="entry name" value="PROTEIN RSEC"/>
    <property type="match status" value="1"/>
</dbReference>
<dbReference type="RefSeq" id="WP_123236502.1">
    <property type="nucleotide sequence ID" value="NZ_RJVP01000001.1"/>
</dbReference>
<gene>
    <name evidence="2" type="ORF">ED236_03425</name>
</gene>
<feature type="transmembrane region" description="Helical" evidence="1">
    <location>
        <begin position="81"/>
        <end position="99"/>
    </location>
</feature>
<reference evidence="2 3" key="1">
    <citation type="submission" date="2018-10" db="EMBL/GenBank/DDBJ databases">
        <authorList>
            <person name="Chen W.-M."/>
        </authorList>
    </citation>
    <scope>NUCLEOTIDE SEQUENCE [LARGE SCALE GENOMIC DNA]</scope>
    <source>
        <strain evidence="2 3">H-5</strain>
    </source>
</reference>
<keyword evidence="1" id="KW-0812">Transmembrane</keyword>
<dbReference type="InterPro" id="IPR007359">
    <property type="entry name" value="SigmaE_reg_RseC_MucC"/>
</dbReference>
<dbReference type="Pfam" id="PF04246">
    <property type="entry name" value="RseC_MucC"/>
    <property type="match status" value="1"/>
</dbReference>